<evidence type="ECO:0000256" key="1">
    <source>
        <dbReference type="ARBA" id="ARBA00022679"/>
    </source>
</evidence>
<evidence type="ECO:0000313" key="3">
    <source>
        <dbReference type="Proteomes" id="UP000460715"/>
    </source>
</evidence>
<dbReference type="OrthoDB" id="7457784at2"/>
<protein>
    <submittedName>
        <fullName evidence="2">CoA transferase</fullName>
    </submittedName>
</protein>
<dbReference type="PANTHER" id="PTHR48207:SF3">
    <property type="entry name" value="SUCCINATE--HYDROXYMETHYLGLUTARATE COA-TRANSFERASE"/>
    <property type="match status" value="1"/>
</dbReference>
<dbReference type="RefSeq" id="WP_160938683.1">
    <property type="nucleotide sequence ID" value="NZ_SNVJ01000019.1"/>
</dbReference>
<dbReference type="AlphaFoldDB" id="A0A845BGU7"/>
<sequence length="376" mass="39070">MSEEMRPYRGLRVLDVSQGIAGPYCGMLLAAAGAEVVKLEPPEGDWSRGLSTRANGQSVMHVTFNRGKRSIVLDLKQAEGRAAAQALAARADVLIEAFRPGVAARLGLGPEVTPEHAVCLSISGFGQQGPYAAQPCTDSVAQGFSGLVALNPGADGAPHKVGALVADVVTGLSAFAAVQAALAELGMDRARGAAPRRRVLDVSLMAGMAGLLAMPLAEAGLLGRAPAALNIPAGSYQAADGRWVMVALVREAEFVALCGVLGLPELPQDPRFASFATRSEHREALLPLIRAAFATRAAEDWLARLGEARLLASRVNTPLDWLADPHVQAVDAAAVLHQPDLGELPMAALPGLGHWLHPAPALGAHTAEVLRELAAA</sequence>
<dbReference type="Gene3D" id="3.40.50.10540">
    <property type="entry name" value="Crotonobetainyl-coa:carnitine coa-transferase, domain 1"/>
    <property type="match status" value="1"/>
</dbReference>
<dbReference type="SUPFAM" id="SSF89796">
    <property type="entry name" value="CoA-transferase family III (CaiB/BaiF)"/>
    <property type="match status" value="1"/>
</dbReference>
<dbReference type="Gene3D" id="3.30.1540.10">
    <property type="entry name" value="formyl-coa transferase, domain 3"/>
    <property type="match status" value="1"/>
</dbReference>
<dbReference type="InterPro" id="IPR003673">
    <property type="entry name" value="CoA-Trfase_fam_III"/>
</dbReference>
<dbReference type="InterPro" id="IPR044855">
    <property type="entry name" value="CoA-Trfase_III_dom3_sf"/>
</dbReference>
<evidence type="ECO:0000313" key="2">
    <source>
        <dbReference type="EMBL" id="MXP65274.1"/>
    </source>
</evidence>
<organism evidence="2 3">
    <name type="scientific">Teichococcus coralli</name>
    <dbReference type="NCBI Taxonomy" id="2545983"/>
    <lineage>
        <taxon>Bacteria</taxon>
        <taxon>Pseudomonadati</taxon>
        <taxon>Pseudomonadota</taxon>
        <taxon>Alphaproteobacteria</taxon>
        <taxon>Acetobacterales</taxon>
        <taxon>Roseomonadaceae</taxon>
        <taxon>Roseomonas</taxon>
    </lineage>
</organism>
<dbReference type="InterPro" id="IPR023606">
    <property type="entry name" value="CoA-Trfase_III_dom_1_sf"/>
</dbReference>
<accession>A0A845BGU7</accession>
<keyword evidence="1 2" id="KW-0808">Transferase</keyword>
<comment type="caution">
    <text evidence="2">The sequence shown here is derived from an EMBL/GenBank/DDBJ whole genome shotgun (WGS) entry which is preliminary data.</text>
</comment>
<keyword evidence="3" id="KW-1185">Reference proteome</keyword>
<dbReference type="GO" id="GO:0008410">
    <property type="term" value="F:CoA-transferase activity"/>
    <property type="evidence" value="ECO:0007669"/>
    <property type="project" value="TreeGrafter"/>
</dbReference>
<name>A0A845BGU7_9PROT</name>
<dbReference type="Proteomes" id="UP000460715">
    <property type="component" value="Unassembled WGS sequence"/>
</dbReference>
<proteinExistence type="predicted"/>
<dbReference type="InterPro" id="IPR050483">
    <property type="entry name" value="CoA-transferase_III_domain"/>
</dbReference>
<gene>
    <name evidence="2" type="ORF">E0493_18160</name>
</gene>
<dbReference type="PANTHER" id="PTHR48207">
    <property type="entry name" value="SUCCINATE--HYDROXYMETHYLGLUTARATE COA-TRANSFERASE"/>
    <property type="match status" value="1"/>
</dbReference>
<reference evidence="2 3" key="1">
    <citation type="submission" date="2019-03" db="EMBL/GenBank/DDBJ databases">
        <title>Roseomonas sp. a novel Roseomonas species isolated from Sea whip Gorgonian.</title>
        <authorList>
            <person name="Li F."/>
            <person name="Pan X."/>
            <person name="Huang S."/>
            <person name="Li Z."/>
            <person name="Meng B."/>
        </authorList>
    </citation>
    <scope>NUCLEOTIDE SEQUENCE [LARGE SCALE GENOMIC DNA]</scope>
    <source>
        <strain evidence="2 3">M0104</strain>
    </source>
</reference>
<dbReference type="EMBL" id="SNVJ01000019">
    <property type="protein sequence ID" value="MXP65274.1"/>
    <property type="molecule type" value="Genomic_DNA"/>
</dbReference>
<dbReference type="Pfam" id="PF02515">
    <property type="entry name" value="CoA_transf_3"/>
    <property type="match status" value="1"/>
</dbReference>